<protein>
    <submittedName>
        <fullName evidence="1">Uncharacterized protein</fullName>
    </submittedName>
</protein>
<dbReference type="Gene3D" id="1.10.405.20">
    <property type="match status" value="1"/>
</dbReference>
<gene>
    <name evidence="1" type="ORF">I551_1326</name>
</gene>
<name>A0ABP3ANH0_MYCUL</name>
<sequence>MRTELALPFSEWAVRHRLTPLTTMWEPSTVDMGYGPYRAQGSGVVD</sequence>
<keyword evidence="2" id="KW-1185">Reference proteome</keyword>
<dbReference type="Proteomes" id="UP000020681">
    <property type="component" value="Unassembled WGS sequence"/>
</dbReference>
<evidence type="ECO:0000313" key="1">
    <source>
        <dbReference type="EMBL" id="EUA92181.1"/>
    </source>
</evidence>
<organism evidence="1 2">
    <name type="scientific">Mycobacterium ulcerans str. Harvey</name>
    <dbReference type="NCBI Taxonomy" id="1299332"/>
    <lineage>
        <taxon>Bacteria</taxon>
        <taxon>Bacillati</taxon>
        <taxon>Actinomycetota</taxon>
        <taxon>Actinomycetes</taxon>
        <taxon>Mycobacteriales</taxon>
        <taxon>Mycobacteriaceae</taxon>
        <taxon>Mycobacterium</taxon>
        <taxon>Mycobacterium ulcerans group</taxon>
    </lineage>
</organism>
<proteinExistence type="predicted"/>
<comment type="caution">
    <text evidence="1">The sequence shown here is derived from an EMBL/GenBank/DDBJ whole genome shotgun (WGS) entry which is preliminary data.</text>
</comment>
<accession>A0ABP3ANH0</accession>
<evidence type="ECO:0000313" key="2">
    <source>
        <dbReference type="Proteomes" id="UP000020681"/>
    </source>
</evidence>
<reference evidence="1 2" key="1">
    <citation type="submission" date="2014-01" db="EMBL/GenBank/DDBJ databases">
        <authorList>
            <person name="Dobos K."/>
            <person name="Lenaerts A."/>
            <person name="Ordway D."/>
            <person name="DeGroote M.A."/>
            <person name="Parker T."/>
            <person name="Sizemore C."/>
            <person name="Tallon L.J."/>
            <person name="Sadzewicz L.K."/>
            <person name="Sengamalay N."/>
            <person name="Fraser C.M."/>
            <person name="Hine E."/>
            <person name="Shefchek K.A."/>
            <person name="Das S.P."/>
            <person name="Tettelin H."/>
        </authorList>
    </citation>
    <scope>NUCLEOTIDE SEQUENCE [LARGE SCALE GENOMIC DNA]</scope>
    <source>
        <strain evidence="1 2">Harvey</strain>
    </source>
</reference>
<dbReference type="EMBL" id="JAOL01000080">
    <property type="protein sequence ID" value="EUA92181.1"/>
    <property type="molecule type" value="Genomic_DNA"/>
</dbReference>